<reference evidence="4 5" key="1">
    <citation type="submission" date="2017-07" db="EMBL/GenBank/DDBJ databases">
        <authorList>
            <person name="Talla V."/>
            <person name="Backstrom N."/>
        </authorList>
    </citation>
    <scope>NUCLEOTIDE SEQUENCE [LARGE SCALE GENOMIC DNA]</scope>
</reference>
<proteinExistence type="predicted"/>
<dbReference type="InterPro" id="IPR043504">
    <property type="entry name" value="Peptidase_S1_PA_chymotrypsin"/>
</dbReference>
<evidence type="ECO:0000256" key="2">
    <source>
        <dbReference type="SAM" id="SignalP"/>
    </source>
</evidence>
<dbReference type="Gene3D" id="2.40.10.10">
    <property type="entry name" value="Trypsin-like serine proteases"/>
    <property type="match status" value="2"/>
</dbReference>
<dbReference type="SUPFAM" id="SSF50494">
    <property type="entry name" value="Trypsin-like serine proteases"/>
    <property type="match status" value="1"/>
</dbReference>
<dbReference type="Pfam" id="PF00089">
    <property type="entry name" value="Trypsin"/>
    <property type="match status" value="1"/>
</dbReference>
<keyword evidence="2" id="KW-0732">Signal</keyword>
<feature type="signal peptide" evidence="2">
    <location>
        <begin position="1"/>
        <end position="18"/>
    </location>
</feature>
<dbReference type="InterPro" id="IPR009003">
    <property type="entry name" value="Peptidase_S1_PA"/>
</dbReference>
<dbReference type="GO" id="GO:0004252">
    <property type="term" value="F:serine-type endopeptidase activity"/>
    <property type="evidence" value="ECO:0007669"/>
    <property type="project" value="InterPro"/>
</dbReference>
<protein>
    <recommendedName>
        <fullName evidence="3">Peptidase S1 domain-containing protein</fullName>
    </recommendedName>
</protein>
<feature type="domain" description="Peptidase S1" evidence="3">
    <location>
        <begin position="39"/>
        <end position="87"/>
    </location>
</feature>
<dbReference type="InterPro" id="IPR018114">
    <property type="entry name" value="TRYPSIN_HIS"/>
</dbReference>
<dbReference type="Proteomes" id="UP000324832">
    <property type="component" value="Unassembled WGS sequence"/>
</dbReference>
<dbReference type="GO" id="GO:0006508">
    <property type="term" value="P:proteolysis"/>
    <property type="evidence" value="ECO:0007669"/>
    <property type="project" value="InterPro"/>
</dbReference>
<accession>A0A5E4QKK9</accession>
<dbReference type="InterPro" id="IPR001254">
    <property type="entry name" value="Trypsin_dom"/>
</dbReference>
<sequence length="112" mass="12563">MWFRVVFLAFLAAQQAQGETLTAGYVEDVRLDDVTQSRIVSGWEANLGQHPHQAALRILNWQWQLIGCGASVIHQNWVLTAAHCTAKILLYLMGVVQLPHIRLTKSKLGTNK</sequence>
<dbReference type="PANTHER" id="PTHR24253">
    <property type="entry name" value="TRANSMEMBRANE PROTEASE SERINE"/>
    <property type="match status" value="1"/>
</dbReference>
<evidence type="ECO:0000259" key="3">
    <source>
        <dbReference type="Pfam" id="PF00089"/>
    </source>
</evidence>
<keyword evidence="1" id="KW-1015">Disulfide bond</keyword>
<dbReference type="EMBL" id="FZQP02003333">
    <property type="protein sequence ID" value="VVC97822.1"/>
    <property type="molecule type" value="Genomic_DNA"/>
</dbReference>
<name>A0A5E4QKK9_9NEOP</name>
<dbReference type="AlphaFoldDB" id="A0A5E4QKK9"/>
<evidence type="ECO:0000256" key="1">
    <source>
        <dbReference type="ARBA" id="ARBA00023157"/>
    </source>
</evidence>
<dbReference type="PROSITE" id="PS00134">
    <property type="entry name" value="TRYPSIN_HIS"/>
    <property type="match status" value="1"/>
</dbReference>
<evidence type="ECO:0000313" key="4">
    <source>
        <dbReference type="EMBL" id="VVC97822.1"/>
    </source>
</evidence>
<organism evidence="4 5">
    <name type="scientific">Leptidea sinapis</name>
    <dbReference type="NCBI Taxonomy" id="189913"/>
    <lineage>
        <taxon>Eukaryota</taxon>
        <taxon>Metazoa</taxon>
        <taxon>Ecdysozoa</taxon>
        <taxon>Arthropoda</taxon>
        <taxon>Hexapoda</taxon>
        <taxon>Insecta</taxon>
        <taxon>Pterygota</taxon>
        <taxon>Neoptera</taxon>
        <taxon>Endopterygota</taxon>
        <taxon>Lepidoptera</taxon>
        <taxon>Glossata</taxon>
        <taxon>Ditrysia</taxon>
        <taxon>Papilionoidea</taxon>
        <taxon>Pieridae</taxon>
        <taxon>Dismorphiinae</taxon>
        <taxon>Leptidea</taxon>
    </lineage>
</organism>
<gene>
    <name evidence="4" type="ORF">LSINAPIS_LOCUS9016</name>
</gene>
<dbReference type="PANTHER" id="PTHR24253:SF153">
    <property type="entry name" value="SERINE PROTEASE HEPSIN"/>
    <property type="match status" value="1"/>
</dbReference>
<evidence type="ECO:0000313" key="5">
    <source>
        <dbReference type="Proteomes" id="UP000324832"/>
    </source>
</evidence>
<keyword evidence="5" id="KW-1185">Reference proteome</keyword>
<feature type="chain" id="PRO_5022986027" description="Peptidase S1 domain-containing protein" evidence="2">
    <location>
        <begin position="19"/>
        <end position="112"/>
    </location>
</feature>